<gene>
    <name evidence="6" type="ORF">HMPREF9442_03409</name>
</gene>
<dbReference type="PROSITE" id="PS51257">
    <property type="entry name" value="PROKAR_LIPOPROTEIN"/>
    <property type="match status" value="1"/>
</dbReference>
<keyword evidence="6" id="KW-0540">Nuclease</keyword>
<evidence type="ECO:0000256" key="2">
    <source>
        <dbReference type="PIRSR" id="PIRSR640255-2"/>
    </source>
</evidence>
<evidence type="ECO:0000259" key="5">
    <source>
        <dbReference type="SMART" id="SM00892"/>
    </source>
</evidence>
<dbReference type="InterPro" id="IPR040255">
    <property type="entry name" value="Non-specific_endonuclease"/>
</dbReference>
<evidence type="ECO:0000259" key="4">
    <source>
        <dbReference type="SMART" id="SM00477"/>
    </source>
</evidence>
<dbReference type="HOGENOM" id="CLU_055174_2_1_10"/>
<proteinExistence type="predicted"/>
<dbReference type="AlphaFoldDB" id="F3QYW4"/>
<dbReference type="Proteomes" id="UP000005546">
    <property type="component" value="Unassembled WGS sequence"/>
</dbReference>
<protein>
    <submittedName>
        <fullName evidence="6">DNA/RNA non-specific endonuclease</fullName>
    </submittedName>
</protein>
<dbReference type="PANTHER" id="PTHR13966">
    <property type="entry name" value="ENDONUCLEASE RELATED"/>
    <property type="match status" value="1"/>
</dbReference>
<dbReference type="GO" id="GO:0046872">
    <property type="term" value="F:metal ion binding"/>
    <property type="evidence" value="ECO:0007669"/>
    <property type="project" value="UniProtKB-KW"/>
</dbReference>
<dbReference type="RefSeq" id="WP_008630212.1">
    <property type="nucleotide sequence ID" value="NZ_GL883887.1"/>
</dbReference>
<dbReference type="InterPro" id="IPR020821">
    <property type="entry name" value="ENPP1-3/EXOG-like_nuc-like"/>
</dbReference>
<keyword evidence="2" id="KW-0479">Metal-binding</keyword>
<dbReference type="SMART" id="SM00892">
    <property type="entry name" value="Endonuclease_NS"/>
    <property type="match status" value="1"/>
</dbReference>
<evidence type="ECO:0000256" key="1">
    <source>
        <dbReference type="PIRSR" id="PIRSR640255-1"/>
    </source>
</evidence>
<dbReference type="SMART" id="SM00477">
    <property type="entry name" value="NUC"/>
    <property type="match status" value="1"/>
</dbReference>
<accession>F3QYW4</accession>
<feature type="domain" description="DNA/RNA non-specific endonuclease/pyrophosphatase/phosphodiesterase" evidence="5">
    <location>
        <begin position="71"/>
        <end position="289"/>
    </location>
</feature>
<evidence type="ECO:0000256" key="3">
    <source>
        <dbReference type="SAM" id="SignalP"/>
    </source>
</evidence>
<feature type="domain" description="ENPP1-3/EXOG-like endonuclease/phosphodiesterase" evidence="4">
    <location>
        <begin position="74"/>
        <end position="289"/>
    </location>
</feature>
<dbReference type="STRING" id="762982.HMPREF9442_03409"/>
<evidence type="ECO:0000313" key="7">
    <source>
        <dbReference type="Proteomes" id="UP000005546"/>
    </source>
</evidence>
<dbReference type="GO" id="GO:0016787">
    <property type="term" value="F:hydrolase activity"/>
    <property type="evidence" value="ECO:0007669"/>
    <property type="project" value="InterPro"/>
</dbReference>
<keyword evidence="3" id="KW-0732">Signal</keyword>
<feature type="chain" id="PRO_5003301045" evidence="3">
    <location>
        <begin position="20"/>
        <end position="306"/>
    </location>
</feature>
<reference evidence="6 7" key="1">
    <citation type="submission" date="2011-02" db="EMBL/GenBank/DDBJ databases">
        <authorList>
            <person name="Weinstock G."/>
            <person name="Sodergren E."/>
            <person name="Clifton S."/>
            <person name="Fulton L."/>
            <person name="Fulton B."/>
            <person name="Courtney L."/>
            <person name="Fronick C."/>
            <person name="Harrison M."/>
            <person name="Strong C."/>
            <person name="Farmer C."/>
            <person name="Delahaunty K."/>
            <person name="Markovic C."/>
            <person name="Hall O."/>
            <person name="Minx P."/>
            <person name="Tomlinson C."/>
            <person name="Mitreva M."/>
            <person name="Hou S."/>
            <person name="Chen J."/>
            <person name="Wollam A."/>
            <person name="Pepin K.H."/>
            <person name="Johnson M."/>
            <person name="Bhonagiri V."/>
            <person name="Zhang X."/>
            <person name="Suruliraj S."/>
            <person name="Warren W."/>
            <person name="Chinwalla A."/>
            <person name="Mardis E.R."/>
            <person name="Wilson R.K."/>
        </authorList>
    </citation>
    <scope>NUCLEOTIDE SEQUENCE [LARGE SCALE GENOMIC DNA]</scope>
    <source>
        <strain evidence="6 7">YIT 11841</strain>
    </source>
</reference>
<dbReference type="GO" id="GO:0004519">
    <property type="term" value="F:endonuclease activity"/>
    <property type="evidence" value="ECO:0007669"/>
    <property type="project" value="UniProtKB-KW"/>
</dbReference>
<keyword evidence="6" id="KW-0378">Hydrolase</keyword>
<dbReference type="GO" id="GO:0003676">
    <property type="term" value="F:nucleic acid binding"/>
    <property type="evidence" value="ECO:0007669"/>
    <property type="project" value="InterPro"/>
</dbReference>
<sequence>MKRIAILSGLLTAALIFTACNDDSSDGASGDTTNQNANPSVIPNAANLEMPRLDDQTGDIYSHYVTYNGTRVLNYTVDWHKEKKHSRWVAFIFTNTTAGTSWNRNNWKGTEWNGTVWEGDPFQADPDIPAGERTELEDYRGSSYNRGHLCASADRLFSKDANGQTFYLSNMSPQMGRFNQDDWVDLEGQVQNWGRNSSFRDTLFVVKGGTILDGQIKAYTRSGMPVPKYYFMALLCKKYAGGQNTYKAIGFWVEHKSYGGNPDLRSWAVSIDELEEKTGIDFFCNLPDRIETPVEQTYNIESWNGL</sequence>
<feature type="binding site" evidence="2">
    <location>
        <position position="179"/>
    </location>
    <ligand>
        <name>Mg(2+)</name>
        <dbReference type="ChEBI" id="CHEBI:18420"/>
        <note>catalytic</note>
    </ligand>
</feature>
<dbReference type="OrthoDB" id="9811262at2"/>
<keyword evidence="6" id="KW-0255">Endonuclease</keyword>
<dbReference type="Pfam" id="PF01223">
    <property type="entry name" value="Endonuclease_NS"/>
    <property type="match status" value="1"/>
</dbReference>
<dbReference type="eggNOG" id="COG1864">
    <property type="taxonomic scope" value="Bacteria"/>
</dbReference>
<dbReference type="EMBL" id="AFBR01000094">
    <property type="protein sequence ID" value="EGG50383.1"/>
    <property type="molecule type" value="Genomic_DNA"/>
</dbReference>
<feature type="signal peptide" evidence="3">
    <location>
        <begin position="1"/>
        <end position="19"/>
    </location>
</feature>
<comment type="caution">
    <text evidence="6">The sequence shown here is derived from an EMBL/GenBank/DDBJ whole genome shotgun (WGS) entry which is preliminary data.</text>
</comment>
<dbReference type="InterPro" id="IPR044925">
    <property type="entry name" value="His-Me_finger_sf"/>
</dbReference>
<keyword evidence="7" id="KW-1185">Reference proteome</keyword>
<organism evidence="6 7">
    <name type="scientific">Paraprevotella xylaniphila YIT 11841</name>
    <dbReference type="NCBI Taxonomy" id="762982"/>
    <lineage>
        <taxon>Bacteria</taxon>
        <taxon>Pseudomonadati</taxon>
        <taxon>Bacteroidota</taxon>
        <taxon>Bacteroidia</taxon>
        <taxon>Bacteroidales</taxon>
        <taxon>Prevotellaceae</taxon>
        <taxon>Paraprevotella</taxon>
    </lineage>
</organism>
<evidence type="ECO:0000313" key="6">
    <source>
        <dbReference type="EMBL" id="EGG50383.1"/>
    </source>
</evidence>
<dbReference type="Gene3D" id="3.40.570.10">
    <property type="entry name" value="Extracellular Endonuclease, subunit A"/>
    <property type="match status" value="1"/>
</dbReference>
<dbReference type="InterPro" id="IPR044929">
    <property type="entry name" value="DNA/RNA_non-sp_Endonuclease_sf"/>
</dbReference>
<dbReference type="PANTHER" id="PTHR13966:SF5">
    <property type="entry name" value="ENDONUCLEASE G, MITOCHONDRIAL"/>
    <property type="match status" value="1"/>
</dbReference>
<feature type="active site" description="Proton acceptor" evidence="1">
    <location>
        <position position="148"/>
    </location>
</feature>
<dbReference type="SUPFAM" id="SSF54060">
    <property type="entry name" value="His-Me finger endonucleases"/>
    <property type="match status" value="1"/>
</dbReference>
<dbReference type="InterPro" id="IPR001604">
    <property type="entry name" value="Endo_G_ENPP1-like_dom"/>
</dbReference>
<name>F3QYW4_9BACT</name>